<dbReference type="InterPro" id="IPR036390">
    <property type="entry name" value="WH_DNA-bd_sf"/>
</dbReference>
<keyword evidence="4" id="KW-0804">Transcription</keyword>
<dbReference type="RefSeq" id="WP_085784248.1">
    <property type="nucleotide sequence ID" value="NZ_CP008743.1"/>
</dbReference>
<dbReference type="InterPro" id="IPR005119">
    <property type="entry name" value="LysR_subst-bd"/>
</dbReference>
<evidence type="ECO:0000313" key="6">
    <source>
        <dbReference type="EMBL" id="ARN84766.1"/>
    </source>
</evidence>
<evidence type="ECO:0000259" key="5">
    <source>
        <dbReference type="PROSITE" id="PS50931"/>
    </source>
</evidence>
<dbReference type="Gene3D" id="1.10.10.10">
    <property type="entry name" value="Winged helix-like DNA-binding domain superfamily/Winged helix DNA-binding domain"/>
    <property type="match status" value="1"/>
</dbReference>
<reference evidence="6 7" key="1">
    <citation type="submission" date="2014-06" db="EMBL/GenBank/DDBJ databases">
        <title>The genome of the endonuclear symbiont Nucleicultrix amoebiphila.</title>
        <authorList>
            <person name="Schulz F."/>
            <person name="Horn M."/>
        </authorList>
    </citation>
    <scope>NUCLEOTIDE SEQUENCE [LARGE SCALE GENOMIC DNA]</scope>
    <source>
        <strain evidence="6 7">FS5</strain>
    </source>
</reference>
<dbReference type="PRINTS" id="PR00039">
    <property type="entry name" value="HTHLYSR"/>
</dbReference>
<dbReference type="Pfam" id="PF03466">
    <property type="entry name" value="LysR_substrate"/>
    <property type="match status" value="1"/>
</dbReference>
<name>A0A1W6N4S6_9PROT</name>
<accession>A0A1W6N4S6</accession>
<dbReference type="GO" id="GO:0043565">
    <property type="term" value="F:sequence-specific DNA binding"/>
    <property type="evidence" value="ECO:0007669"/>
    <property type="project" value="TreeGrafter"/>
</dbReference>
<evidence type="ECO:0000313" key="7">
    <source>
        <dbReference type="Proteomes" id="UP000237351"/>
    </source>
</evidence>
<dbReference type="FunFam" id="1.10.10.10:FF:000001">
    <property type="entry name" value="LysR family transcriptional regulator"/>
    <property type="match status" value="1"/>
</dbReference>
<keyword evidence="7" id="KW-1185">Reference proteome</keyword>
<dbReference type="OrthoDB" id="9812435at2"/>
<evidence type="ECO:0000256" key="1">
    <source>
        <dbReference type="ARBA" id="ARBA00009437"/>
    </source>
</evidence>
<dbReference type="InterPro" id="IPR058163">
    <property type="entry name" value="LysR-type_TF_proteobact-type"/>
</dbReference>
<evidence type="ECO:0000256" key="3">
    <source>
        <dbReference type="ARBA" id="ARBA00023125"/>
    </source>
</evidence>
<protein>
    <recommendedName>
        <fullName evidence="5">HTH lysR-type domain-containing protein</fullName>
    </recommendedName>
</protein>
<dbReference type="Gene3D" id="3.40.190.290">
    <property type="match status" value="1"/>
</dbReference>
<keyword evidence="2" id="KW-0805">Transcription regulation</keyword>
<organism evidence="6 7">
    <name type="scientific">Candidatus Nucleicultrix amoebiphila FS5</name>
    <dbReference type="NCBI Taxonomy" id="1414854"/>
    <lineage>
        <taxon>Bacteria</taxon>
        <taxon>Pseudomonadati</taxon>
        <taxon>Pseudomonadota</taxon>
        <taxon>Alphaproteobacteria</taxon>
        <taxon>Holosporales</taxon>
        <taxon>Candidatus Nucleicultricaceae</taxon>
        <taxon>Candidatus Nucleicultrix</taxon>
    </lineage>
</organism>
<dbReference type="AlphaFoldDB" id="A0A1W6N4S6"/>
<sequence length="300" mass="34328">MSIDIDKLRSFYLVGSLQSFAKAAEHLDLSRSGVSRHINALESLIGVRLLDRDTTNVKLTPAGKLFLKKTEKILQEYESGLRELNEIEQGYTKKISFFVTSSLLATSFFNDISDYLDKNPKLRLDLSSTEKMVDLNLREADVAIQPFVDNRSTNIIYKTLIRYQTFLYGTEKYFSKHGKPKTIEDLKNHKLVGYKESFANSYRDLNWHLYLSDTPSVPFIVIDSGLGTVRAIQSGVAIGPLSIEGAPYFEKNKEFIKLFPQHEGPPIELYYAYPAEHEHKEDLEEIFAFLHSRMNQKKAA</sequence>
<dbReference type="InterPro" id="IPR036388">
    <property type="entry name" value="WH-like_DNA-bd_sf"/>
</dbReference>
<dbReference type="PANTHER" id="PTHR30537">
    <property type="entry name" value="HTH-TYPE TRANSCRIPTIONAL REGULATOR"/>
    <property type="match status" value="1"/>
</dbReference>
<evidence type="ECO:0000256" key="2">
    <source>
        <dbReference type="ARBA" id="ARBA00023015"/>
    </source>
</evidence>
<dbReference type="GO" id="GO:0006351">
    <property type="term" value="P:DNA-templated transcription"/>
    <property type="evidence" value="ECO:0007669"/>
    <property type="project" value="TreeGrafter"/>
</dbReference>
<feature type="domain" description="HTH lysR-type" evidence="5">
    <location>
        <begin position="3"/>
        <end position="60"/>
    </location>
</feature>
<dbReference type="SUPFAM" id="SSF46785">
    <property type="entry name" value="Winged helix' DNA-binding domain"/>
    <property type="match status" value="1"/>
</dbReference>
<keyword evidence="3" id="KW-0238">DNA-binding</keyword>
<evidence type="ECO:0000256" key="4">
    <source>
        <dbReference type="ARBA" id="ARBA00023163"/>
    </source>
</evidence>
<gene>
    <name evidence="6" type="ORF">GQ61_05050</name>
</gene>
<dbReference type="KEGG" id="naf:GQ61_05050"/>
<dbReference type="Pfam" id="PF00126">
    <property type="entry name" value="HTH_1"/>
    <property type="match status" value="1"/>
</dbReference>
<dbReference type="SUPFAM" id="SSF53850">
    <property type="entry name" value="Periplasmic binding protein-like II"/>
    <property type="match status" value="1"/>
</dbReference>
<dbReference type="GO" id="GO:0003700">
    <property type="term" value="F:DNA-binding transcription factor activity"/>
    <property type="evidence" value="ECO:0007669"/>
    <property type="project" value="InterPro"/>
</dbReference>
<dbReference type="PROSITE" id="PS50931">
    <property type="entry name" value="HTH_LYSR"/>
    <property type="match status" value="1"/>
</dbReference>
<comment type="similarity">
    <text evidence="1">Belongs to the LysR transcriptional regulatory family.</text>
</comment>
<proteinExistence type="inferred from homology"/>
<dbReference type="EMBL" id="CP008743">
    <property type="protein sequence ID" value="ARN84766.1"/>
    <property type="molecule type" value="Genomic_DNA"/>
</dbReference>
<dbReference type="PANTHER" id="PTHR30537:SF5">
    <property type="entry name" value="HTH-TYPE TRANSCRIPTIONAL ACTIVATOR TTDR-RELATED"/>
    <property type="match status" value="1"/>
</dbReference>
<dbReference type="Proteomes" id="UP000237351">
    <property type="component" value="Chromosome"/>
</dbReference>
<dbReference type="InterPro" id="IPR000847">
    <property type="entry name" value="LysR_HTH_N"/>
</dbReference>